<reference evidence="2" key="1">
    <citation type="submission" date="2020-08" db="EMBL/GenBank/DDBJ databases">
        <title>Multicomponent nature underlies the extraordinary mechanical properties of spider dragline silk.</title>
        <authorList>
            <person name="Kono N."/>
            <person name="Nakamura H."/>
            <person name="Mori M."/>
            <person name="Yoshida Y."/>
            <person name="Ohtoshi R."/>
            <person name="Malay A.D."/>
            <person name="Moran D.A.P."/>
            <person name="Tomita M."/>
            <person name="Numata K."/>
            <person name="Arakawa K."/>
        </authorList>
    </citation>
    <scope>NUCLEOTIDE SEQUENCE</scope>
</reference>
<comment type="caution">
    <text evidence="2">The sequence shown here is derived from an EMBL/GenBank/DDBJ whole genome shotgun (WGS) entry which is preliminary data.</text>
</comment>
<keyword evidence="3" id="KW-1185">Reference proteome</keyword>
<dbReference type="AlphaFoldDB" id="A0A8X6YJE4"/>
<evidence type="ECO:0000313" key="3">
    <source>
        <dbReference type="Proteomes" id="UP000886998"/>
    </source>
</evidence>
<feature type="region of interest" description="Disordered" evidence="1">
    <location>
        <begin position="23"/>
        <end position="67"/>
    </location>
</feature>
<organism evidence="2 3">
    <name type="scientific">Trichonephila inaurata madagascariensis</name>
    <dbReference type="NCBI Taxonomy" id="2747483"/>
    <lineage>
        <taxon>Eukaryota</taxon>
        <taxon>Metazoa</taxon>
        <taxon>Ecdysozoa</taxon>
        <taxon>Arthropoda</taxon>
        <taxon>Chelicerata</taxon>
        <taxon>Arachnida</taxon>
        <taxon>Araneae</taxon>
        <taxon>Araneomorphae</taxon>
        <taxon>Entelegynae</taxon>
        <taxon>Araneoidea</taxon>
        <taxon>Nephilidae</taxon>
        <taxon>Trichonephila</taxon>
        <taxon>Trichonephila inaurata</taxon>
    </lineage>
</organism>
<dbReference type="Proteomes" id="UP000886998">
    <property type="component" value="Unassembled WGS sequence"/>
</dbReference>
<protein>
    <submittedName>
        <fullName evidence="2">Uncharacterized protein</fullName>
    </submittedName>
</protein>
<evidence type="ECO:0000256" key="1">
    <source>
        <dbReference type="SAM" id="MobiDB-lite"/>
    </source>
</evidence>
<proteinExistence type="predicted"/>
<dbReference type="EMBL" id="BMAV01019192">
    <property type="protein sequence ID" value="GFY71970.1"/>
    <property type="molecule type" value="Genomic_DNA"/>
</dbReference>
<name>A0A8X6YJE4_9ARAC</name>
<accession>A0A8X6YJE4</accession>
<evidence type="ECO:0000313" key="2">
    <source>
        <dbReference type="EMBL" id="GFY71970.1"/>
    </source>
</evidence>
<gene>
    <name evidence="2" type="ORF">TNIN_247901</name>
</gene>
<feature type="compositionally biased region" description="Basic and acidic residues" evidence="1">
    <location>
        <begin position="26"/>
        <end position="41"/>
    </location>
</feature>
<sequence>MEALIYGALDDCEILTSEATQQLEENVERRATGGSEPEKVHTGRCSGSSKTTKDAAVSTEDDLDKDDAPVTLQMKRNRPPLRRSANICDDIFENIMEPISCAKKKKEQEYGFSPEFSLEETASGGSESASTEALIALQRCDNAVASSRISRTIKNSLERMTQTTWVSQTHFFP</sequence>